<dbReference type="EC" id="2.7.8.26" evidence="5 19"/>
<gene>
    <name evidence="19" type="primary">cobS</name>
    <name evidence="20" type="ORF">EV210_114105</name>
</gene>
<evidence type="ECO:0000256" key="17">
    <source>
        <dbReference type="ARBA" id="ARBA00048623"/>
    </source>
</evidence>
<keyword evidence="13 19" id="KW-0472">Membrane</keyword>
<dbReference type="InterPro" id="IPR003805">
    <property type="entry name" value="CobS"/>
</dbReference>
<evidence type="ECO:0000256" key="9">
    <source>
        <dbReference type="ARBA" id="ARBA00022679"/>
    </source>
</evidence>
<dbReference type="EMBL" id="SLUI01000014">
    <property type="protein sequence ID" value="TCL35087.1"/>
    <property type="molecule type" value="Genomic_DNA"/>
</dbReference>
<sequence>MLVQDFLTGLQFLTRLKVAQQTDWSAESFGRSVRLFPLIGAVIGLLLVAVDFIVGKHLPPNVLAVILIVMEIVITGGLHGDGLMDTADGIFSGRNRERMLEIMKDSRVGANGVMAFCLVVLLKWSLLIDLTPAHLMAALFIMPVISRFSMVVAITCFPYARPDGMGKAFAQYAGKKALLVAAVLTGVLVLLCTIVFSAGKLAVAGLAAALLFTGLFCNYVKNILGGLTGDTYGAITELSELVVLMVFLIL</sequence>
<comment type="similarity">
    <text evidence="4 19">Belongs to the CobS family.</text>
</comment>
<evidence type="ECO:0000256" key="19">
    <source>
        <dbReference type="HAMAP-Rule" id="MF_00719"/>
    </source>
</evidence>
<reference evidence="20 21" key="1">
    <citation type="submission" date="2019-03" db="EMBL/GenBank/DDBJ databases">
        <title>Genomic Encyclopedia of Type Strains, Phase IV (KMG-IV): sequencing the most valuable type-strain genomes for metagenomic binning, comparative biology and taxonomic classification.</title>
        <authorList>
            <person name="Goeker M."/>
        </authorList>
    </citation>
    <scope>NUCLEOTIDE SEQUENCE [LARGE SCALE GENOMIC DNA]</scope>
    <source>
        <strain evidence="20 21">DSM 15969</strain>
    </source>
</reference>
<accession>A0A4R1PW45</accession>
<dbReference type="PANTHER" id="PTHR34148">
    <property type="entry name" value="ADENOSYLCOBINAMIDE-GDP RIBAZOLETRANSFERASE"/>
    <property type="match status" value="1"/>
</dbReference>
<evidence type="ECO:0000256" key="16">
    <source>
        <dbReference type="ARBA" id="ARBA00032853"/>
    </source>
</evidence>
<feature type="transmembrane region" description="Helical" evidence="19">
    <location>
        <begin position="108"/>
        <end position="127"/>
    </location>
</feature>
<dbReference type="AlphaFoldDB" id="A0A4R1PW45"/>
<evidence type="ECO:0000256" key="15">
    <source>
        <dbReference type="ARBA" id="ARBA00032605"/>
    </source>
</evidence>
<keyword evidence="8 19" id="KW-0169">Cobalamin biosynthesis</keyword>
<feature type="transmembrane region" description="Helical" evidence="19">
    <location>
        <begin position="35"/>
        <end position="54"/>
    </location>
</feature>
<evidence type="ECO:0000256" key="8">
    <source>
        <dbReference type="ARBA" id="ARBA00022573"/>
    </source>
</evidence>
<dbReference type="GO" id="GO:0051073">
    <property type="term" value="F:adenosylcobinamide-GDP ribazoletransferase activity"/>
    <property type="evidence" value="ECO:0007669"/>
    <property type="project" value="UniProtKB-UniRule"/>
</dbReference>
<feature type="transmembrane region" description="Helical" evidence="19">
    <location>
        <begin position="177"/>
        <end position="196"/>
    </location>
</feature>
<feature type="transmembrane region" description="Helical" evidence="19">
    <location>
        <begin position="202"/>
        <end position="220"/>
    </location>
</feature>
<keyword evidence="10 19" id="KW-0812">Transmembrane</keyword>
<dbReference type="GO" id="GO:0008818">
    <property type="term" value="F:cobalamin 5'-phosphate synthase activity"/>
    <property type="evidence" value="ECO:0007669"/>
    <property type="project" value="UniProtKB-UniRule"/>
</dbReference>
<evidence type="ECO:0000313" key="21">
    <source>
        <dbReference type="Proteomes" id="UP000295063"/>
    </source>
</evidence>
<evidence type="ECO:0000256" key="7">
    <source>
        <dbReference type="ARBA" id="ARBA00022475"/>
    </source>
</evidence>
<comment type="catalytic activity">
    <reaction evidence="17 19">
        <text>alpha-ribazole + adenosylcob(III)inamide-GDP = adenosylcob(III)alamin + GMP + H(+)</text>
        <dbReference type="Rhea" id="RHEA:16049"/>
        <dbReference type="ChEBI" id="CHEBI:10329"/>
        <dbReference type="ChEBI" id="CHEBI:15378"/>
        <dbReference type="ChEBI" id="CHEBI:18408"/>
        <dbReference type="ChEBI" id="CHEBI:58115"/>
        <dbReference type="ChEBI" id="CHEBI:60487"/>
        <dbReference type="EC" id="2.7.8.26"/>
    </reaction>
</comment>
<evidence type="ECO:0000256" key="11">
    <source>
        <dbReference type="ARBA" id="ARBA00022842"/>
    </source>
</evidence>
<evidence type="ECO:0000256" key="1">
    <source>
        <dbReference type="ARBA" id="ARBA00001946"/>
    </source>
</evidence>
<evidence type="ECO:0000256" key="5">
    <source>
        <dbReference type="ARBA" id="ARBA00013200"/>
    </source>
</evidence>
<comment type="pathway">
    <text evidence="3 19">Cofactor biosynthesis; adenosylcobalamin biosynthesis; adenosylcobalamin from cob(II)yrinate a,c-diamide: step 7/7.</text>
</comment>
<dbReference type="PANTHER" id="PTHR34148:SF1">
    <property type="entry name" value="ADENOSYLCOBINAMIDE-GDP RIBAZOLETRANSFERASE"/>
    <property type="match status" value="1"/>
</dbReference>
<keyword evidence="11 19" id="KW-0460">Magnesium</keyword>
<dbReference type="HAMAP" id="MF_00719">
    <property type="entry name" value="CobS"/>
    <property type="match status" value="1"/>
</dbReference>
<dbReference type="Proteomes" id="UP000295063">
    <property type="component" value="Unassembled WGS sequence"/>
</dbReference>
<proteinExistence type="inferred from homology"/>
<keyword evidence="12 19" id="KW-1133">Transmembrane helix</keyword>
<evidence type="ECO:0000256" key="6">
    <source>
        <dbReference type="ARBA" id="ARBA00015850"/>
    </source>
</evidence>
<evidence type="ECO:0000256" key="14">
    <source>
        <dbReference type="ARBA" id="ARBA00025228"/>
    </source>
</evidence>
<comment type="function">
    <text evidence="14 19">Joins adenosylcobinamide-GDP and alpha-ribazole to generate adenosylcobalamin (Ado-cobalamin). Also synthesizes adenosylcobalamin 5'-phosphate from adenosylcobinamide-GDP and alpha-ribazole 5'-phosphate.</text>
</comment>
<evidence type="ECO:0000256" key="10">
    <source>
        <dbReference type="ARBA" id="ARBA00022692"/>
    </source>
</evidence>
<comment type="caution">
    <text evidence="20">The sequence shown here is derived from an EMBL/GenBank/DDBJ whole genome shotgun (WGS) entry which is preliminary data.</text>
</comment>
<evidence type="ECO:0000256" key="13">
    <source>
        <dbReference type="ARBA" id="ARBA00023136"/>
    </source>
</evidence>
<keyword evidence="21" id="KW-1185">Reference proteome</keyword>
<evidence type="ECO:0000256" key="3">
    <source>
        <dbReference type="ARBA" id="ARBA00004663"/>
    </source>
</evidence>
<evidence type="ECO:0000256" key="2">
    <source>
        <dbReference type="ARBA" id="ARBA00004651"/>
    </source>
</evidence>
<dbReference type="GO" id="GO:0005886">
    <property type="term" value="C:plasma membrane"/>
    <property type="evidence" value="ECO:0007669"/>
    <property type="project" value="UniProtKB-SubCell"/>
</dbReference>
<keyword evidence="7 19" id="KW-1003">Cell membrane</keyword>
<keyword evidence="9 19" id="KW-0808">Transferase</keyword>
<dbReference type="UniPathway" id="UPA00148">
    <property type="reaction ID" value="UER00238"/>
</dbReference>
<dbReference type="Pfam" id="PF02654">
    <property type="entry name" value="CobS"/>
    <property type="match status" value="1"/>
</dbReference>
<dbReference type="GO" id="GO:0009236">
    <property type="term" value="P:cobalamin biosynthetic process"/>
    <property type="evidence" value="ECO:0007669"/>
    <property type="project" value="UniProtKB-UniRule"/>
</dbReference>
<feature type="transmembrane region" description="Helical" evidence="19">
    <location>
        <begin position="133"/>
        <end position="157"/>
    </location>
</feature>
<dbReference type="NCBIfam" id="TIGR00317">
    <property type="entry name" value="cobS"/>
    <property type="match status" value="1"/>
</dbReference>
<comment type="subcellular location">
    <subcellularLocation>
        <location evidence="2 19">Cell membrane</location>
        <topology evidence="2 19">Multi-pass membrane protein</topology>
    </subcellularLocation>
</comment>
<organism evidence="20 21">
    <name type="scientific">Anaerospora hongkongensis</name>
    <dbReference type="NCBI Taxonomy" id="244830"/>
    <lineage>
        <taxon>Bacteria</taxon>
        <taxon>Bacillati</taxon>
        <taxon>Bacillota</taxon>
        <taxon>Negativicutes</taxon>
        <taxon>Selenomonadales</taxon>
        <taxon>Sporomusaceae</taxon>
        <taxon>Anaerospora</taxon>
    </lineage>
</organism>
<protein>
    <recommendedName>
        <fullName evidence="6 19">Adenosylcobinamide-GDP ribazoletransferase</fullName>
        <ecNumber evidence="5 19">2.7.8.26</ecNumber>
    </recommendedName>
    <alternativeName>
        <fullName evidence="16 19">Cobalamin synthase</fullName>
    </alternativeName>
    <alternativeName>
        <fullName evidence="15 19">Cobalamin-5'-phosphate synthase</fullName>
    </alternativeName>
</protein>
<evidence type="ECO:0000256" key="4">
    <source>
        <dbReference type="ARBA" id="ARBA00010561"/>
    </source>
</evidence>
<evidence type="ECO:0000313" key="20">
    <source>
        <dbReference type="EMBL" id="TCL35087.1"/>
    </source>
</evidence>
<comment type="catalytic activity">
    <reaction evidence="18 19">
        <text>alpha-ribazole 5'-phosphate + adenosylcob(III)inamide-GDP = adenosylcob(III)alamin 5'-phosphate + GMP + H(+)</text>
        <dbReference type="Rhea" id="RHEA:23560"/>
        <dbReference type="ChEBI" id="CHEBI:15378"/>
        <dbReference type="ChEBI" id="CHEBI:57918"/>
        <dbReference type="ChEBI" id="CHEBI:58115"/>
        <dbReference type="ChEBI" id="CHEBI:60487"/>
        <dbReference type="ChEBI" id="CHEBI:60493"/>
        <dbReference type="EC" id="2.7.8.26"/>
    </reaction>
</comment>
<feature type="transmembrane region" description="Helical" evidence="19">
    <location>
        <begin position="60"/>
        <end position="78"/>
    </location>
</feature>
<comment type="cofactor">
    <cofactor evidence="1 19">
        <name>Mg(2+)</name>
        <dbReference type="ChEBI" id="CHEBI:18420"/>
    </cofactor>
</comment>
<evidence type="ECO:0000256" key="12">
    <source>
        <dbReference type="ARBA" id="ARBA00022989"/>
    </source>
</evidence>
<evidence type="ECO:0000256" key="18">
    <source>
        <dbReference type="ARBA" id="ARBA00049504"/>
    </source>
</evidence>
<name>A0A4R1PW45_9FIRM</name>